<protein>
    <submittedName>
        <fullName evidence="1">HAD family hydrolase</fullName>
    </submittedName>
</protein>
<dbReference type="InterPro" id="IPR036412">
    <property type="entry name" value="HAD-like_sf"/>
</dbReference>
<reference evidence="1" key="1">
    <citation type="journal article" date="2020" name="mSystems">
        <title>Genome- and Community-Level Interaction Insights into Carbon Utilization and Element Cycling Functions of Hydrothermarchaeota in Hydrothermal Sediment.</title>
        <authorList>
            <person name="Zhou Z."/>
            <person name="Liu Y."/>
            <person name="Xu W."/>
            <person name="Pan J."/>
            <person name="Luo Z.H."/>
            <person name="Li M."/>
        </authorList>
    </citation>
    <scope>NUCLEOTIDE SEQUENCE [LARGE SCALE GENOMIC DNA]</scope>
    <source>
        <strain evidence="1">SpSt-361</strain>
    </source>
</reference>
<dbReference type="EMBL" id="DSPJ01000008">
    <property type="protein sequence ID" value="HEX61595.1"/>
    <property type="molecule type" value="Genomic_DNA"/>
</dbReference>
<sequence>MNLWVFDLDGTLITSGIDYARAVFHWGLMLIDEMEHHAPHYEKFIEFLHRIDKERFKTMRAHRERFPGSMVEAYREICRHGGIEPNPAVEQRSWEIGMTALSEVTYRNRGMIPGAEEMLRFLQDKGDLLYCVTAGDPVVQWMKWRGYNLRRFFPSQREYLVVKWDKFGILNLLRKLHREKTAVMVGDSIGSDLVPAAKAGYRPIFIPHPSVWDHGQLVKDVPEGTVQLWDISEIVTEYENLTKPTG</sequence>
<evidence type="ECO:0000313" key="1">
    <source>
        <dbReference type="EMBL" id="HEX61595.1"/>
    </source>
</evidence>
<proteinExistence type="predicted"/>
<dbReference type="SFLD" id="SFLDS00003">
    <property type="entry name" value="Haloacid_Dehalogenase"/>
    <property type="match status" value="1"/>
</dbReference>
<dbReference type="InterPro" id="IPR023214">
    <property type="entry name" value="HAD_sf"/>
</dbReference>
<organism evidence="1">
    <name type="scientific">candidate division WWE3 bacterium</name>
    <dbReference type="NCBI Taxonomy" id="2053526"/>
    <lineage>
        <taxon>Bacteria</taxon>
        <taxon>Katanobacteria</taxon>
    </lineage>
</organism>
<dbReference type="SFLD" id="SFLDG01129">
    <property type="entry name" value="C1.5:_HAD__Beta-PGM__Phosphata"/>
    <property type="match status" value="1"/>
</dbReference>
<dbReference type="GO" id="GO:0016787">
    <property type="term" value="F:hydrolase activity"/>
    <property type="evidence" value="ECO:0007669"/>
    <property type="project" value="UniProtKB-KW"/>
</dbReference>
<dbReference type="InterPro" id="IPR023198">
    <property type="entry name" value="PGP-like_dom2"/>
</dbReference>
<dbReference type="Gene3D" id="3.40.50.1000">
    <property type="entry name" value="HAD superfamily/HAD-like"/>
    <property type="match status" value="1"/>
</dbReference>
<dbReference type="SUPFAM" id="SSF56784">
    <property type="entry name" value="HAD-like"/>
    <property type="match status" value="1"/>
</dbReference>
<comment type="caution">
    <text evidence="1">The sequence shown here is derived from an EMBL/GenBank/DDBJ whole genome shotgun (WGS) entry which is preliminary data.</text>
</comment>
<gene>
    <name evidence="1" type="ORF">ENR01_00335</name>
</gene>
<accession>A0A831YZ42</accession>
<keyword evidence="1" id="KW-0378">Hydrolase</keyword>
<dbReference type="Pfam" id="PF00702">
    <property type="entry name" value="Hydrolase"/>
    <property type="match status" value="1"/>
</dbReference>
<dbReference type="Gene3D" id="1.10.150.240">
    <property type="entry name" value="Putative phosphatase, domain 2"/>
    <property type="match status" value="1"/>
</dbReference>
<dbReference type="AlphaFoldDB" id="A0A831YZ42"/>
<name>A0A831YZ42_UNCKA</name>